<dbReference type="STRING" id="4536.A0A0E0IAF0"/>
<dbReference type="PANTHER" id="PTHR45707:SF56">
    <property type="entry name" value="OS11G0608700 PROTEIN"/>
    <property type="match status" value="1"/>
</dbReference>
<accession>A0A0E0IAF0</accession>
<dbReference type="InterPro" id="IPR000719">
    <property type="entry name" value="Prot_kinase_dom"/>
</dbReference>
<keyword evidence="11" id="KW-1185">Reference proteome</keyword>
<keyword evidence="3" id="KW-0430">Lectin</keyword>
<keyword evidence="2" id="KW-0808">Transferase</keyword>
<organism evidence="10">
    <name type="scientific">Oryza nivara</name>
    <name type="common">Indian wild rice</name>
    <name type="synonym">Oryza sativa f. spontanea</name>
    <dbReference type="NCBI Taxonomy" id="4536"/>
    <lineage>
        <taxon>Eukaryota</taxon>
        <taxon>Viridiplantae</taxon>
        <taxon>Streptophyta</taxon>
        <taxon>Embryophyta</taxon>
        <taxon>Tracheophyta</taxon>
        <taxon>Spermatophyta</taxon>
        <taxon>Magnoliopsida</taxon>
        <taxon>Liliopsida</taxon>
        <taxon>Poales</taxon>
        <taxon>Poaceae</taxon>
        <taxon>BOP clade</taxon>
        <taxon>Oryzoideae</taxon>
        <taxon>Oryzeae</taxon>
        <taxon>Oryzinae</taxon>
        <taxon>Oryza</taxon>
    </lineage>
</organism>
<dbReference type="Gramene" id="ONIVA08G11730.1">
    <property type="protein sequence ID" value="ONIVA08G11730.1"/>
    <property type="gene ID" value="ONIVA08G11730"/>
</dbReference>
<dbReference type="GO" id="GO:0004672">
    <property type="term" value="F:protein kinase activity"/>
    <property type="evidence" value="ECO:0007669"/>
    <property type="project" value="InterPro"/>
</dbReference>
<dbReference type="Gene3D" id="3.30.200.20">
    <property type="entry name" value="Phosphorylase Kinase, domain 1"/>
    <property type="match status" value="1"/>
</dbReference>
<proteinExistence type="inferred from homology"/>
<comment type="similarity">
    <text evidence="1">Belongs to the jacalin lectin family.</text>
</comment>
<sequence>MADKIQHSTDAMPTDLKFSNFSEEHQIGHGGYGIVYKGVLENGKKIAVKKLHDIASLDDVKFMNEFINLMSVQHQNIVQLVGYCYETRCKLVLHNEKFVLAHVEERALCFEYLERGSLDKYLSDESSGFDWCTRYKIIKGICEGVNYLHNGPQDRILHLDLKPSNILLDKYNVPKIADFGLSRLFGETLSHHTTKRSIGTVGYMPPEYIDKCHITEKFDIFSLGVIIIEIVTGPKERSKRPDMSSQQFIELVHKNWNNRFQQGIPMYTSEEVCGLQLQLKTCIEMGLQCVEAERLKRPTIAEVVSRLNKLDAMIQKISPSLLPPKLPVVPASARGQVRIAKIGQWGGIGGNYRDIEVAPCRLKSLIIGSGGAIYSIGFSYYDDNGKQHKVGPWGGHGANKGIDHTIHLGPSEYLIEISGTVGPFTYAPHGVITSLTLVTTIRTYGPYGELVGNPFHIPMQNKGGSIVGFFARVGWYVDAFGIYVNPNLGATQEDELPLFIFVSLRFLRLDHGVEIERRHTISMWHHVVFKVEFGPSEFLTGFSGTTGHNVVTSLTLITNARSYGPFGQVGGAPFQVPMRNNASIVGFFGRADQYLNAIGVYANPGQEKIEQEDGLTKMGPWGGMGGDAHENDITVAPRRLKSITISCDVVVDSLAFTCTDQNGQQHAAGPWGESGSRIEKIELGPSEFVTAVYGTVGPFGNYSSVITSLRFVTNAGKYGPFGQGIGTHFQAPMHKGSSSIVGFFGRSSSCVESIGFYVVPV</sequence>
<evidence type="ECO:0000256" key="7">
    <source>
        <dbReference type="PROSITE-ProRule" id="PRU10141"/>
    </source>
</evidence>
<dbReference type="PROSITE" id="PS50011">
    <property type="entry name" value="PROTEIN_KINASE_DOM"/>
    <property type="match status" value="1"/>
</dbReference>
<evidence type="ECO:0000256" key="3">
    <source>
        <dbReference type="ARBA" id="ARBA00022734"/>
    </source>
</evidence>
<dbReference type="SMART" id="SM00220">
    <property type="entry name" value="S_TKc"/>
    <property type="match status" value="1"/>
</dbReference>
<evidence type="ECO:0000259" key="8">
    <source>
        <dbReference type="PROSITE" id="PS50011"/>
    </source>
</evidence>
<dbReference type="FunFam" id="2.100.10.30:FF:000001">
    <property type="entry name" value="Jacalin-related lectin 33"/>
    <property type="match status" value="1"/>
</dbReference>
<evidence type="ECO:0000259" key="9">
    <source>
        <dbReference type="PROSITE" id="PS51752"/>
    </source>
</evidence>
<dbReference type="FunFam" id="1.10.510.10:FF:000625">
    <property type="entry name" value="Cysteine-rich receptor-like protein kinase 6"/>
    <property type="match status" value="1"/>
</dbReference>
<dbReference type="PROSITE" id="PS00107">
    <property type="entry name" value="PROTEIN_KINASE_ATP"/>
    <property type="match status" value="1"/>
</dbReference>
<dbReference type="InterPro" id="IPR033734">
    <property type="entry name" value="Jacalin-like_lectin_dom_plant"/>
</dbReference>
<keyword evidence="4 7" id="KW-0547">Nucleotide-binding</keyword>
<dbReference type="eggNOG" id="KOG1187">
    <property type="taxonomic scope" value="Eukaryota"/>
</dbReference>
<dbReference type="Pfam" id="PF00069">
    <property type="entry name" value="Pkinase"/>
    <property type="match status" value="1"/>
</dbReference>
<dbReference type="InterPro" id="IPR008271">
    <property type="entry name" value="Ser/Thr_kinase_AS"/>
</dbReference>
<dbReference type="OMA" id="VPMRNNA"/>
<dbReference type="CDD" id="cd09612">
    <property type="entry name" value="Jacalin"/>
    <property type="match status" value="3"/>
</dbReference>
<feature type="binding site" evidence="7">
    <location>
        <position position="50"/>
    </location>
    <ligand>
        <name>ATP</name>
        <dbReference type="ChEBI" id="CHEBI:30616"/>
    </ligand>
</feature>
<dbReference type="GO" id="GO:0005524">
    <property type="term" value="F:ATP binding"/>
    <property type="evidence" value="ECO:0007669"/>
    <property type="project" value="UniProtKB-UniRule"/>
</dbReference>
<evidence type="ECO:0000313" key="10">
    <source>
        <dbReference type="EnsemblPlants" id="ONIVA08G11730.1"/>
    </source>
</evidence>
<evidence type="ECO:0000256" key="1">
    <source>
        <dbReference type="ARBA" id="ARBA00006568"/>
    </source>
</evidence>
<dbReference type="InterPro" id="IPR001229">
    <property type="entry name" value="Jacalin-like_lectin_dom"/>
</dbReference>
<dbReference type="InterPro" id="IPR036404">
    <property type="entry name" value="Jacalin-like_lectin_dom_sf"/>
</dbReference>
<dbReference type="Gene3D" id="1.10.510.10">
    <property type="entry name" value="Transferase(Phosphotransferase) domain 1"/>
    <property type="match status" value="1"/>
</dbReference>
<feature type="domain" description="Jacalin-type lectin" evidence="9">
    <location>
        <begin position="339"/>
        <end position="486"/>
    </location>
</feature>
<dbReference type="GO" id="GO:0030246">
    <property type="term" value="F:carbohydrate binding"/>
    <property type="evidence" value="ECO:0007669"/>
    <property type="project" value="UniProtKB-KW"/>
</dbReference>
<reference evidence="10" key="2">
    <citation type="submission" date="2018-04" db="EMBL/GenBank/DDBJ databases">
        <title>OnivRS2 (Oryza nivara Reference Sequence Version 2).</title>
        <authorList>
            <person name="Zhang J."/>
            <person name="Kudrna D."/>
            <person name="Lee S."/>
            <person name="Talag J."/>
            <person name="Rajasekar S."/>
            <person name="Welchert J."/>
            <person name="Hsing Y.-I."/>
            <person name="Wing R.A."/>
        </authorList>
    </citation>
    <scope>NUCLEOTIDE SEQUENCE [LARGE SCALE GENOMIC DNA]</scope>
    <source>
        <strain evidence="10">SL10</strain>
    </source>
</reference>
<feature type="domain" description="Jacalin-type lectin" evidence="9">
    <location>
        <begin position="615"/>
        <end position="760"/>
    </location>
</feature>
<evidence type="ECO:0000256" key="4">
    <source>
        <dbReference type="ARBA" id="ARBA00022741"/>
    </source>
</evidence>
<dbReference type="AlphaFoldDB" id="A0A0E0IAF0"/>
<dbReference type="PANTHER" id="PTHR45707">
    <property type="entry name" value="C2 CALCIUM/LIPID-BINDING PLANT PHOSPHORIBOSYLTRANSFERASE FAMILY PROTEIN"/>
    <property type="match status" value="1"/>
</dbReference>
<dbReference type="PROSITE" id="PS00108">
    <property type="entry name" value="PROTEIN_KINASE_ST"/>
    <property type="match status" value="1"/>
</dbReference>
<evidence type="ECO:0008006" key="12">
    <source>
        <dbReference type="Google" id="ProtNLM"/>
    </source>
</evidence>
<keyword evidence="6 7" id="KW-0067">ATP-binding</keyword>
<dbReference type="PROSITE" id="PS51752">
    <property type="entry name" value="JACALIN_LECTIN"/>
    <property type="match status" value="3"/>
</dbReference>
<dbReference type="SMART" id="SM00915">
    <property type="entry name" value="Jacalin"/>
    <property type="match status" value="3"/>
</dbReference>
<dbReference type="SUPFAM" id="SSF51101">
    <property type="entry name" value="Mannose-binding lectins"/>
    <property type="match status" value="3"/>
</dbReference>
<dbReference type="SUPFAM" id="SSF56112">
    <property type="entry name" value="Protein kinase-like (PK-like)"/>
    <property type="match status" value="1"/>
</dbReference>
<feature type="domain" description="Protein kinase" evidence="8">
    <location>
        <begin position="21"/>
        <end position="314"/>
    </location>
</feature>
<keyword evidence="5" id="KW-0418">Kinase</keyword>
<evidence type="ECO:0000313" key="11">
    <source>
        <dbReference type="Proteomes" id="UP000006591"/>
    </source>
</evidence>
<name>A0A0E0IAF0_ORYNI</name>
<dbReference type="HOGENOM" id="CLU_000288_121_3_1"/>
<evidence type="ECO:0000256" key="5">
    <source>
        <dbReference type="ARBA" id="ARBA00022777"/>
    </source>
</evidence>
<protein>
    <recommendedName>
        <fullName evidence="12">Jacalin-type lectin domain-containing protein</fullName>
    </recommendedName>
</protein>
<evidence type="ECO:0000256" key="2">
    <source>
        <dbReference type="ARBA" id="ARBA00022679"/>
    </source>
</evidence>
<dbReference type="EnsemblPlants" id="ONIVA08G11730.1">
    <property type="protein sequence ID" value="ONIVA08G11730.1"/>
    <property type="gene ID" value="ONIVA08G11730"/>
</dbReference>
<feature type="domain" description="Jacalin-type lectin" evidence="9">
    <location>
        <begin position="510"/>
        <end position="604"/>
    </location>
</feature>
<dbReference type="InterPro" id="IPR011009">
    <property type="entry name" value="Kinase-like_dom_sf"/>
</dbReference>
<reference evidence="10" key="1">
    <citation type="submission" date="2015-04" db="UniProtKB">
        <authorList>
            <consortium name="EnsemblPlants"/>
        </authorList>
    </citation>
    <scope>IDENTIFICATION</scope>
    <source>
        <strain evidence="10">SL10</strain>
    </source>
</reference>
<evidence type="ECO:0000256" key="6">
    <source>
        <dbReference type="ARBA" id="ARBA00022840"/>
    </source>
</evidence>
<dbReference type="Pfam" id="PF01419">
    <property type="entry name" value="Jacalin"/>
    <property type="match status" value="3"/>
</dbReference>
<dbReference type="Gene3D" id="2.100.10.30">
    <property type="entry name" value="Jacalin-like lectin domain"/>
    <property type="match status" value="3"/>
</dbReference>
<dbReference type="Proteomes" id="UP000006591">
    <property type="component" value="Chromosome 8"/>
</dbReference>
<dbReference type="InterPro" id="IPR017441">
    <property type="entry name" value="Protein_kinase_ATP_BS"/>
</dbReference>